<dbReference type="RefSeq" id="WP_049169361.1">
    <property type="nucleotide sequence ID" value="NZ_CP120687.1"/>
</dbReference>
<protein>
    <submittedName>
        <fullName evidence="2">RES family NAD+ phosphorylase</fullName>
    </submittedName>
</protein>
<evidence type="ECO:0000259" key="1">
    <source>
        <dbReference type="SMART" id="SM00953"/>
    </source>
</evidence>
<proteinExistence type="predicted"/>
<sequence>MSSRHRAQLTKTIDLDLLERDASYMEGFQSEFIEIFDLYIPSESHHIHHAQKLSAQLRDHWGIFNLETNELEVLLKYLAPTYFRDNPKMLQGLVIPLHVTSEEYQLELGIFSGKSWAEFENIIRHENRYHSGIMVTKNLTYFLQFLVISIAADETYYYRARKISEIDLPQLDVHDIATIGPAPVVKAGAGRLNAPGFSYLYLGSNETTSLVEIKTAIRDLVAIGTFKVTTPLQVVDLDGLVELSPFGGVDKMAYLVNRPILLDIDKAMRRPSGRNRSEVDYVPTQFISDLIKTMGVDGMRYASSVDPLAFDLVLFRTDKISLAGNIKIYEIDQLTPHRKPVDTKYLS</sequence>
<gene>
    <name evidence="2" type="ORF">LHUE1_001028</name>
</gene>
<feature type="domain" description="RES" evidence="1">
    <location>
        <begin position="175"/>
        <end position="326"/>
    </location>
</feature>
<dbReference type="EMBL" id="CP120687">
    <property type="protein sequence ID" value="WFB40248.1"/>
    <property type="molecule type" value="Genomic_DNA"/>
</dbReference>
<dbReference type="Pfam" id="PF08808">
    <property type="entry name" value="RES"/>
    <property type="match status" value="1"/>
</dbReference>
<dbReference type="InterPro" id="IPR014914">
    <property type="entry name" value="RES_dom"/>
</dbReference>
<dbReference type="Proteomes" id="UP001220228">
    <property type="component" value="Chromosome"/>
</dbReference>
<evidence type="ECO:0000313" key="2">
    <source>
        <dbReference type="EMBL" id="WFB40248.1"/>
    </source>
</evidence>
<dbReference type="SMART" id="SM00953">
    <property type="entry name" value="RES"/>
    <property type="match status" value="1"/>
</dbReference>
<organism evidence="2 3">
    <name type="scientific">Lacticaseibacillus huelsenbergensis</name>
    <dbReference type="NCBI Taxonomy" id="3035291"/>
    <lineage>
        <taxon>Bacteria</taxon>
        <taxon>Bacillati</taxon>
        <taxon>Bacillota</taxon>
        <taxon>Bacilli</taxon>
        <taxon>Lactobacillales</taxon>
        <taxon>Lactobacillaceae</taxon>
        <taxon>Lacticaseibacillus</taxon>
    </lineage>
</organism>
<keyword evidence="3" id="KW-1185">Reference proteome</keyword>
<name>A0ABY8DVL9_9LACO</name>
<evidence type="ECO:0000313" key="3">
    <source>
        <dbReference type="Proteomes" id="UP001220228"/>
    </source>
</evidence>
<accession>A0ABY8DVL9</accession>
<reference evidence="2 3" key="1">
    <citation type="submission" date="2023-03" db="EMBL/GenBank/DDBJ databases">
        <authorList>
            <person name="Ruckert-Reed C."/>
        </authorList>
    </citation>
    <scope>NUCLEOTIDE SEQUENCE [LARGE SCALE GENOMIC DNA]</scope>
    <source>
        <strain evidence="2 3">DSM 115425</strain>
    </source>
</reference>